<dbReference type="InParanoid" id="A0A1Y2DL41"/>
<comment type="caution">
    <text evidence="2">The sequence shown here is derived from an EMBL/GenBank/DDBJ whole genome shotgun (WGS) entry which is preliminary data.</text>
</comment>
<feature type="region of interest" description="Disordered" evidence="1">
    <location>
        <begin position="1"/>
        <end position="53"/>
    </location>
</feature>
<dbReference type="EMBL" id="MCFJ01000012">
    <property type="protein sequence ID" value="ORY60000.1"/>
    <property type="molecule type" value="Genomic_DNA"/>
</dbReference>
<dbReference type="AlphaFoldDB" id="A0A1Y2DL41"/>
<dbReference type="GeneID" id="63781574"/>
<dbReference type="OrthoDB" id="4757585at2759"/>
<sequence length="80" mass="8766">MKGSNPESNEDRNPVKDDSESDSSLCSAYDGDTPVKPKHMFSSETSQASMSKEKVDEYMNTVKGGGDPVTAMAYWRNPSQ</sequence>
<reference evidence="2 3" key="1">
    <citation type="submission" date="2016-07" db="EMBL/GenBank/DDBJ databases">
        <title>Pervasive Adenine N6-methylation of Active Genes in Fungi.</title>
        <authorList>
            <consortium name="DOE Joint Genome Institute"/>
            <person name="Mondo S.J."/>
            <person name="Dannebaum R.O."/>
            <person name="Kuo R.C."/>
            <person name="Labutti K."/>
            <person name="Haridas S."/>
            <person name="Kuo A."/>
            <person name="Salamov A."/>
            <person name="Ahrendt S.R."/>
            <person name="Lipzen A."/>
            <person name="Sullivan W."/>
            <person name="Andreopoulos W.B."/>
            <person name="Clum A."/>
            <person name="Lindquist E."/>
            <person name="Daum C."/>
            <person name="Ramamoorthy G.K."/>
            <person name="Gryganskyi A."/>
            <person name="Culley D."/>
            <person name="Magnuson J.K."/>
            <person name="James T.Y."/>
            <person name="O'Malley M.A."/>
            <person name="Stajich J.E."/>
            <person name="Spatafora J.W."/>
            <person name="Visel A."/>
            <person name="Grigoriev I.V."/>
        </authorList>
    </citation>
    <scope>NUCLEOTIDE SEQUENCE [LARGE SCALE GENOMIC DNA]</scope>
    <source>
        <strain evidence="2 3">CBS 129021</strain>
    </source>
</reference>
<proteinExistence type="predicted"/>
<evidence type="ECO:0000256" key="1">
    <source>
        <dbReference type="SAM" id="MobiDB-lite"/>
    </source>
</evidence>
<evidence type="ECO:0000313" key="3">
    <source>
        <dbReference type="Proteomes" id="UP000193689"/>
    </source>
</evidence>
<evidence type="ECO:0000313" key="2">
    <source>
        <dbReference type="EMBL" id="ORY60000.1"/>
    </source>
</evidence>
<name>A0A1Y2DL41_9PEZI</name>
<feature type="compositionally biased region" description="Basic and acidic residues" evidence="1">
    <location>
        <begin position="9"/>
        <end position="18"/>
    </location>
</feature>
<protein>
    <submittedName>
        <fullName evidence="2">Uncharacterized protein</fullName>
    </submittedName>
</protein>
<keyword evidence="3" id="KW-1185">Reference proteome</keyword>
<accession>A0A1Y2DL41</accession>
<organism evidence="2 3">
    <name type="scientific">Pseudomassariella vexata</name>
    <dbReference type="NCBI Taxonomy" id="1141098"/>
    <lineage>
        <taxon>Eukaryota</taxon>
        <taxon>Fungi</taxon>
        <taxon>Dikarya</taxon>
        <taxon>Ascomycota</taxon>
        <taxon>Pezizomycotina</taxon>
        <taxon>Sordariomycetes</taxon>
        <taxon>Xylariomycetidae</taxon>
        <taxon>Amphisphaeriales</taxon>
        <taxon>Pseudomassariaceae</taxon>
        <taxon>Pseudomassariella</taxon>
    </lineage>
</organism>
<dbReference type="RefSeq" id="XP_040712434.1">
    <property type="nucleotide sequence ID" value="XM_040865362.1"/>
</dbReference>
<gene>
    <name evidence="2" type="ORF">BCR38DRAFT_526579</name>
</gene>
<dbReference type="Proteomes" id="UP000193689">
    <property type="component" value="Unassembled WGS sequence"/>
</dbReference>